<gene>
    <name evidence="4" type="ORF">EIY87_31995</name>
</gene>
<dbReference type="Gene3D" id="3.40.630.30">
    <property type="match status" value="1"/>
</dbReference>
<dbReference type="SUPFAM" id="SSF55729">
    <property type="entry name" value="Acyl-CoA N-acyltransferases (Nat)"/>
    <property type="match status" value="1"/>
</dbReference>
<comment type="caution">
    <text evidence="4">The sequence shown here is derived from an EMBL/GenBank/DDBJ whole genome shotgun (WGS) entry which is preliminary data.</text>
</comment>
<dbReference type="OrthoDB" id="3814885at2"/>
<dbReference type="RefSeq" id="WP_125313506.1">
    <property type="nucleotide sequence ID" value="NZ_RSEC01000058.1"/>
</dbReference>
<evidence type="ECO:0000313" key="5">
    <source>
        <dbReference type="Proteomes" id="UP000267081"/>
    </source>
</evidence>
<evidence type="ECO:0000256" key="1">
    <source>
        <dbReference type="ARBA" id="ARBA00022679"/>
    </source>
</evidence>
<name>A0A3R9ENV1_9PSEU</name>
<dbReference type="EMBL" id="RSEC01000058">
    <property type="protein sequence ID" value="RSD14232.1"/>
    <property type="molecule type" value="Genomic_DNA"/>
</dbReference>
<evidence type="ECO:0000256" key="2">
    <source>
        <dbReference type="ARBA" id="ARBA00023315"/>
    </source>
</evidence>
<organism evidence="4 5">
    <name type="scientific">Amycolatopsis eburnea</name>
    <dbReference type="NCBI Taxonomy" id="2267691"/>
    <lineage>
        <taxon>Bacteria</taxon>
        <taxon>Bacillati</taxon>
        <taxon>Actinomycetota</taxon>
        <taxon>Actinomycetes</taxon>
        <taxon>Pseudonocardiales</taxon>
        <taxon>Pseudonocardiaceae</taxon>
        <taxon>Amycolatopsis</taxon>
    </lineage>
</organism>
<dbReference type="PROSITE" id="PS51186">
    <property type="entry name" value="GNAT"/>
    <property type="match status" value="1"/>
</dbReference>
<dbReference type="CDD" id="cd04301">
    <property type="entry name" value="NAT_SF"/>
    <property type="match status" value="1"/>
</dbReference>
<dbReference type="Proteomes" id="UP000267081">
    <property type="component" value="Unassembled WGS sequence"/>
</dbReference>
<proteinExistence type="predicted"/>
<keyword evidence="1 4" id="KW-0808">Transferase</keyword>
<dbReference type="Pfam" id="PF00583">
    <property type="entry name" value="Acetyltransf_1"/>
    <property type="match status" value="1"/>
</dbReference>
<evidence type="ECO:0000313" key="4">
    <source>
        <dbReference type="EMBL" id="RSD14232.1"/>
    </source>
</evidence>
<dbReference type="GO" id="GO:0016747">
    <property type="term" value="F:acyltransferase activity, transferring groups other than amino-acyl groups"/>
    <property type="evidence" value="ECO:0007669"/>
    <property type="project" value="InterPro"/>
</dbReference>
<dbReference type="InterPro" id="IPR000182">
    <property type="entry name" value="GNAT_dom"/>
</dbReference>
<sequence>MNSLHSEPAVVITRVAEHQWHALSDDRVVGRGEASTRPDGRLFLSIDTWHDAEFARLASAMLAALPRPLYTVVDEADSALKTQWERAGFAIRRREWEYVVPTSPGSPAGVTIAPATDEDLLRSLDDAVRAEVSASVGWSSMPAEVLAPATMDLAKYVVASESGAYVGLVRLGPVRRQTRLGLIAVRADRQRRGIGRALLTYVLDSLYGKGIESVSFEVDEGNPAAIALASGVGARRTGSTVELVVR</sequence>
<accession>A0A3R9ENV1</accession>
<dbReference type="AlphaFoldDB" id="A0A3R9ENV1"/>
<dbReference type="PANTHER" id="PTHR43877">
    <property type="entry name" value="AMINOALKYLPHOSPHONATE N-ACETYLTRANSFERASE-RELATED-RELATED"/>
    <property type="match status" value="1"/>
</dbReference>
<keyword evidence="5" id="KW-1185">Reference proteome</keyword>
<protein>
    <submittedName>
        <fullName evidence="4">GNAT family N-acetyltransferase</fullName>
    </submittedName>
</protein>
<dbReference type="InterPro" id="IPR050832">
    <property type="entry name" value="Bact_Acetyltransf"/>
</dbReference>
<dbReference type="InterPro" id="IPR016181">
    <property type="entry name" value="Acyl_CoA_acyltransferase"/>
</dbReference>
<evidence type="ECO:0000259" key="3">
    <source>
        <dbReference type="PROSITE" id="PS51186"/>
    </source>
</evidence>
<feature type="domain" description="N-acetyltransferase" evidence="3">
    <location>
        <begin position="110"/>
        <end position="246"/>
    </location>
</feature>
<reference evidence="4 5" key="1">
    <citation type="submission" date="2018-12" db="EMBL/GenBank/DDBJ databases">
        <title>Amycolatopsis eburnea sp. nov. actinomycete associate with arbuscular mycorrhiza fungal spore.</title>
        <authorList>
            <person name="Lumyong S."/>
            <person name="Chaiya L."/>
        </authorList>
    </citation>
    <scope>NUCLEOTIDE SEQUENCE [LARGE SCALE GENOMIC DNA]</scope>
    <source>
        <strain evidence="4 5">GLM-1</strain>
    </source>
</reference>
<keyword evidence="2" id="KW-0012">Acyltransferase</keyword>